<sequence length="131" mass="14169">MKYSTLFSVFIFILSSISGCATTDTLQPGTGGSSFEVRGKTYDEIWKAIVRSAGRSLTIVESNKETGTLKAENGAGMATWGEVVGVFVRPASNGASMYTIEVQSLKRSRIQLTGQDWTTTMITGIKTELDQ</sequence>
<name>A0A916FBK5_9PROT</name>
<dbReference type="RefSeq" id="WP_213036541.1">
    <property type="nucleotide sequence ID" value="NZ_CAJNBL010000040.1"/>
</dbReference>
<feature type="chain" id="PRO_5036953827" description="Lipoprotein" evidence="1">
    <location>
        <begin position="22"/>
        <end position="131"/>
    </location>
</feature>
<keyword evidence="1" id="KW-0732">Signal</keyword>
<accession>A0A916FBK5</accession>
<evidence type="ECO:0000313" key="3">
    <source>
        <dbReference type="Proteomes" id="UP000675882"/>
    </source>
</evidence>
<protein>
    <recommendedName>
        <fullName evidence="4">Lipoprotein</fullName>
    </recommendedName>
</protein>
<proteinExistence type="predicted"/>
<dbReference type="EMBL" id="CAJNBL010000040">
    <property type="protein sequence ID" value="CAE6731629.1"/>
    <property type="molecule type" value="Genomic_DNA"/>
</dbReference>
<gene>
    <name evidence="2" type="ORF">NTGZN8_50072</name>
</gene>
<organism evidence="2 3">
    <name type="scientific">Candidatus Nitrotoga fabula</name>
    <dbReference type="NCBI Taxonomy" id="2182327"/>
    <lineage>
        <taxon>Bacteria</taxon>
        <taxon>Pseudomonadati</taxon>
        <taxon>Pseudomonadota</taxon>
        <taxon>Betaproteobacteria</taxon>
        <taxon>Nitrosomonadales</taxon>
        <taxon>Gallionellaceae</taxon>
        <taxon>Candidatus Nitrotoga</taxon>
    </lineage>
</organism>
<dbReference type="AlphaFoldDB" id="A0A916FBK5"/>
<reference evidence="2" key="1">
    <citation type="submission" date="2021-02" db="EMBL/GenBank/DDBJ databases">
        <authorList>
            <person name="Han P."/>
        </authorList>
    </citation>
    <scope>NUCLEOTIDE SEQUENCE</scope>
    <source>
        <strain evidence="2">Candidatus Nitrotoga sp. ZN8</strain>
    </source>
</reference>
<dbReference type="Proteomes" id="UP000675882">
    <property type="component" value="Unassembled WGS sequence"/>
</dbReference>
<keyword evidence="3" id="KW-1185">Reference proteome</keyword>
<dbReference type="PROSITE" id="PS51257">
    <property type="entry name" value="PROKAR_LIPOPROTEIN"/>
    <property type="match status" value="1"/>
</dbReference>
<evidence type="ECO:0000313" key="2">
    <source>
        <dbReference type="EMBL" id="CAE6731629.1"/>
    </source>
</evidence>
<feature type="signal peptide" evidence="1">
    <location>
        <begin position="1"/>
        <end position="21"/>
    </location>
</feature>
<comment type="caution">
    <text evidence="2">The sequence shown here is derived from an EMBL/GenBank/DDBJ whole genome shotgun (WGS) entry which is preliminary data.</text>
</comment>
<evidence type="ECO:0000256" key="1">
    <source>
        <dbReference type="SAM" id="SignalP"/>
    </source>
</evidence>
<evidence type="ECO:0008006" key="4">
    <source>
        <dbReference type="Google" id="ProtNLM"/>
    </source>
</evidence>